<accession>A0A5B9EHZ0</accession>
<dbReference type="GO" id="GO:0016787">
    <property type="term" value="F:hydrolase activity"/>
    <property type="evidence" value="ECO:0007669"/>
    <property type="project" value="UniProtKB-KW"/>
</dbReference>
<dbReference type="InterPro" id="IPR006680">
    <property type="entry name" value="Amidohydro-rel"/>
</dbReference>
<dbReference type="RefSeq" id="WP_147650012.1">
    <property type="nucleotide sequence ID" value="NZ_CP042806.1"/>
</dbReference>
<sequence>MIINRRRFLQISSSSAAISLVPSALGKITQPQQPIIDVHLHAYPDDQPIPAAVNPATGKAVQLKDGAAHRAACLAEMKRLNIVKAVVSGGDGDRLAAAYSWCNAEPSKIIAGAGVRGSADTPLPELNVLRSAFKDGRLRVLGEVTTQYAGITLDDPKYAAYLALAEELDIPVALHTGTMPPGMSFDPCCRTARARLGDPILVEEALNRYPKLRLNLMHAGWPYLDDTISTLFHYPQVNADLGAIDWLLPRAEFYHYLQALMRAGFGKRLMFGTDQMYWPEGIAMAVDAVESAPFLSAIEKRDIFYNNAAKFYRLG</sequence>
<evidence type="ECO:0000256" key="1">
    <source>
        <dbReference type="ARBA" id="ARBA00023239"/>
    </source>
</evidence>
<name>A0A5B9EHZ0_9BACT</name>
<dbReference type="AlphaFoldDB" id="A0A5B9EHZ0"/>
<dbReference type="Pfam" id="PF04909">
    <property type="entry name" value="Amidohydro_2"/>
    <property type="match status" value="1"/>
</dbReference>
<dbReference type="PANTHER" id="PTHR21240">
    <property type="entry name" value="2-AMINO-3-CARBOXYLMUCONATE-6-SEMIALDEHYDE DECARBOXYLASE"/>
    <property type="match status" value="1"/>
</dbReference>
<keyword evidence="3" id="KW-0378">Hydrolase</keyword>
<proteinExistence type="predicted"/>
<evidence type="ECO:0000313" key="3">
    <source>
        <dbReference type="EMBL" id="QEE30715.1"/>
    </source>
</evidence>
<dbReference type="InterPro" id="IPR032465">
    <property type="entry name" value="ACMSD"/>
</dbReference>
<dbReference type="KEGG" id="talb:FTW19_23590"/>
<keyword evidence="4" id="KW-1185">Reference proteome</keyword>
<keyword evidence="1" id="KW-0456">Lyase</keyword>
<dbReference type="Gene3D" id="3.20.20.140">
    <property type="entry name" value="Metal-dependent hydrolases"/>
    <property type="match status" value="1"/>
</dbReference>
<dbReference type="OrthoDB" id="5450317at2"/>
<dbReference type="InterPro" id="IPR032466">
    <property type="entry name" value="Metal_Hydrolase"/>
</dbReference>
<gene>
    <name evidence="3" type="ORF">FTW19_23590</name>
</gene>
<dbReference type="PANTHER" id="PTHR21240:SF28">
    <property type="entry name" value="ISO-OROTATE DECARBOXYLASE (EUROFUNG)"/>
    <property type="match status" value="1"/>
</dbReference>
<dbReference type="Proteomes" id="UP000321820">
    <property type="component" value="Chromosome"/>
</dbReference>
<dbReference type="GO" id="GO:0019748">
    <property type="term" value="P:secondary metabolic process"/>
    <property type="evidence" value="ECO:0007669"/>
    <property type="project" value="TreeGrafter"/>
</dbReference>
<evidence type="ECO:0000313" key="4">
    <source>
        <dbReference type="Proteomes" id="UP000321820"/>
    </source>
</evidence>
<dbReference type="SUPFAM" id="SSF51556">
    <property type="entry name" value="Metallo-dependent hydrolases"/>
    <property type="match status" value="1"/>
</dbReference>
<reference evidence="3 4" key="1">
    <citation type="submission" date="2019-08" db="EMBL/GenBank/DDBJ databases">
        <title>Complete genome sequence of Terriglobus albidus strain ORNL.</title>
        <authorList>
            <person name="Podar M."/>
        </authorList>
    </citation>
    <scope>NUCLEOTIDE SEQUENCE [LARGE SCALE GENOMIC DNA]</scope>
    <source>
        <strain evidence="3 4">ORNL</strain>
    </source>
</reference>
<protein>
    <submittedName>
        <fullName evidence="3">Amidohydrolase family protein</fullName>
    </submittedName>
</protein>
<dbReference type="EMBL" id="CP042806">
    <property type="protein sequence ID" value="QEE30715.1"/>
    <property type="molecule type" value="Genomic_DNA"/>
</dbReference>
<dbReference type="GO" id="GO:0005737">
    <property type="term" value="C:cytoplasm"/>
    <property type="evidence" value="ECO:0007669"/>
    <property type="project" value="TreeGrafter"/>
</dbReference>
<evidence type="ECO:0000259" key="2">
    <source>
        <dbReference type="Pfam" id="PF04909"/>
    </source>
</evidence>
<feature type="domain" description="Amidohydrolase-related" evidence="2">
    <location>
        <begin position="36"/>
        <end position="314"/>
    </location>
</feature>
<dbReference type="GO" id="GO:0016831">
    <property type="term" value="F:carboxy-lyase activity"/>
    <property type="evidence" value="ECO:0007669"/>
    <property type="project" value="InterPro"/>
</dbReference>
<organism evidence="3 4">
    <name type="scientific">Terriglobus albidus</name>
    <dbReference type="NCBI Taxonomy" id="1592106"/>
    <lineage>
        <taxon>Bacteria</taxon>
        <taxon>Pseudomonadati</taxon>
        <taxon>Acidobacteriota</taxon>
        <taxon>Terriglobia</taxon>
        <taxon>Terriglobales</taxon>
        <taxon>Acidobacteriaceae</taxon>
        <taxon>Terriglobus</taxon>
    </lineage>
</organism>